<dbReference type="PROSITE" id="PS51257">
    <property type="entry name" value="PROKAR_LIPOPROTEIN"/>
    <property type="match status" value="1"/>
</dbReference>
<keyword evidence="1" id="KW-0732">Signal</keyword>
<reference evidence="3 4" key="1">
    <citation type="submission" date="2018-08" db="EMBL/GenBank/DDBJ databases">
        <title>Genomic taxonomy of the Vibrionaceae family.</title>
        <authorList>
            <person name="Gomez-Gil B."/>
            <person name="Tanaka M."/>
            <person name="Sawabe T."/>
            <person name="Enciso-Ibarra K."/>
        </authorList>
    </citation>
    <scope>NUCLEOTIDE SEQUENCE [LARGE SCALE GENOMIC DNA]</scope>
    <source>
        <strain evidence="3 4">CAIM 1831</strain>
    </source>
</reference>
<evidence type="ECO:0000256" key="1">
    <source>
        <dbReference type="SAM" id="SignalP"/>
    </source>
</evidence>
<evidence type="ECO:0000313" key="4">
    <source>
        <dbReference type="Proteomes" id="UP000262832"/>
    </source>
</evidence>
<feature type="domain" description="DUF4397" evidence="2">
    <location>
        <begin position="263"/>
        <end position="381"/>
    </location>
</feature>
<dbReference type="RefSeq" id="WP_128810342.1">
    <property type="nucleotide sequence ID" value="NZ_CP032093.1"/>
</dbReference>
<protein>
    <submittedName>
        <fullName evidence="3">DUF4397 domain-containing protein</fullName>
    </submittedName>
</protein>
<proteinExistence type="predicted"/>
<dbReference type="Pfam" id="PF14344">
    <property type="entry name" value="DUF4397"/>
    <property type="match status" value="2"/>
</dbReference>
<evidence type="ECO:0000313" key="3">
    <source>
        <dbReference type="EMBL" id="AXY00485.1"/>
    </source>
</evidence>
<feature type="chain" id="PRO_5046615178" evidence="1">
    <location>
        <begin position="23"/>
        <end position="458"/>
    </location>
</feature>
<feature type="domain" description="DUF4397" evidence="2">
    <location>
        <begin position="34"/>
        <end position="155"/>
    </location>
</feature>
<sequence>MNGLTKLTVTLLAALGLTACNSDSDTDTIDFTSLQAVHASSDAPLANVWINDEAALEGVDYGVGSGYVSLREGMNSVQVDVQLPGGETTTVIPKTTLELDSDLKYTAFVVGSAVAGSATPVEPLIVTRSDDAMADPNSLDVQVVHAAAGVPEVNVFVTEPGADLMTASPVATLDYKGFTDVINIPNGDYQIRLALSTDTTNTPVFDSGPVSLTANSELTVAAINKGGSVSESPVKLLVLDGTGSSTILSVGDSFGARDGVGLSELRVGHLVDGAPNVDVLLDGNTVLSDVMFKDISDYLPVAAMSYNASVIADGVADPIINADISLESGKTYSVYAVGMVSPSIAIEPLVVTDVRRAVATSAILNVTHAASNPAAASVDVYLTTTQDISESDPAIADFAYKQSVQNIYVAAGDYYVTVTAPGDKTPVIGPAMLLPLEDGIIYQAIAIDENGGFGLLVK</sequence>
<keyword evidence="4" id="KW-1185">Reference proteome</keyword>
<dbReference type="EMBL" id="CP032093">
    <property type="protein sequence ID" value="AXY00485.1"/>
    <property type="molecule type" value="Genomic_DNA"/>
</dbReference>
<dbReference type="InterPro" id="IPR025510">
    <property type="entry name" value="DUF4397"/>
</dbReference>
<accession>A0ABN5PB35</accession>
<name>A0ABN5PB35_9VIBR</name>
<organism evidence="3 4">
    <name type="scientific">Vibrio alfacsensis</name>
    <dbReference type="NCBI Taxonomy" id="1074311"/>
    <lineage>
        <taxon>Bacteria</taxon>
        <taxon>Pseudomonadati</taxon>
        <taxon>Pseudomonadota</taxon>
        <taxon>Gammaproteobacteria</taxon>
        <taxon>Vibrionales</taxon>
        <taxon>Vibrionaceae</taxon>
        <taxon>Vibrio</taxon>
    </lineage>
</organism>
<gene>
    <name evidence="3" type="ORF">D1115_03835</name>
</gene>
<dbReference type="Proteomes" id="UP000262832">
    <property type="component" value="Chromosome I"/>
</dbReference>
<evidence type="ECO:0000259" key="2">
    <source>
        <dbReference type="Pfam" id="PF14344"/>
    </source>
</evidence>
<feature type="signal peptide" evidence="1">
    <location>
        <begin position="1"/>
        <end position="22"/>
    </location>
</feature>